<organism evidence="3 4">
    <name type="scientific">Coccomyxa subellipsoidea</name>
    <dbReference type="NCBI Taxonomy" id="248742"/>
    <lineage>
        <taxon>Eukaryota</taxon>
        <taxon>Viridiplantae</taxon>
        <taxon>Chlorophyta</taxon>
        <taxon>core chlorophytes</taxon>
        <taxon>Trebouxiophyceae</taxon>
        <taxon>Trebouxiophyceae incertae sedis</taxon>
        <taxon>Coccomyxaceae</taxon>
        <taxon>Coccomyxa</taxon>
    </lineage>
</organism>
<feature type="region of interest" description="Disordered" evidence="1">
    <location>
        <begin position="428"/>
        <end position="466"/>
    </location>
</feature>
<proteinExistence type="predicted"/>
<evidence type="ECO:0000313" key="4">
    <source>
        <dbReference type="Proteomes" id="UP001491310"/>
    </source>
</evidence>
<accession>A0ABR2YNM4</accession>
<feature type="transmembrane region" description="Helical" evidence="2">
    <location>
        <begin position="54"/>
        <end position="75"/>
    </location>
</feature>
<keyword evidence="2" id="KW-1133">Transmembrane helix</keyword>
<keyword evidence="2" id="KW-0472">Membrane</keyword>
<feature type="region of interest" description="Disordered" evidence="1">
    <location>
        <begin position="1"/>
        <end position="22"/>
    </location>
</feature>
<keyword evidence="2" id="KW-0812">Transmembrane</keyword>
<protein>
    <recommendedName>
        <fullName evidence="5">Ion channel POLLUX</fullName>
    </recommendedName>
</protein>
<reference evidence="3 4" key="1">
    <citation type="journal article" date="2024" name="Nat. Commun.">
        <title>Phylogenomics reveals the evolutionary origins of lichenization in chlorophyte algae.</title>
        <authorList>
            <person name="Puginier C."/>
            <person name="Libourel C."/>
            <person name="Otte J."/>
            <person name="Skaloud P."/>
            <person name="Haon M."/>
            <person name="Grisel S."/>
            <person name="Petersen M."/>
            <person name="Berrin J.G."/>
            <person name="Delaux P.M."/>
            <person name="Dal Grande F."/>
            <person name="Keller J."/>
        </authorList>
    </citation>
    <scope>NUCLEOTIDE SEQUENCE [LARGE SCALE GENOMIC DNA]</scope>
    <source>
        <strain evidence="3 4">SAG 216-7</strain>
    </source>
</reference>
<dbReference type="Proteomes" id="UP001491310">
    <property type="component" value="Unassembled WGS sequence"/>
</dbReference>
<feature type="compositionally biased region" description="Polar residues" evidence="1">
    <location>
        <begin position="1"/>
        <end position="13"/>
    </location>
</feature>
<gene>
    <name evidence="3" type="ORF">WJX75_009020</name>
</gene>
<feature type="region of interest" description="Disordered" evidence="1">
    <location>
        <begin position="797"/>
        <end position="821"/>
    </location>
</feature>
<evidence type="ECO:0000313" key="3">
    <source>
        <dbReference type="EMBL" id="KAK9908516.1"/>
    </source>
</evidence>
<evidence type="ECO:0000256" key="1">
    <source>
        <dbReference type="SAM" id="MobiDB-lite"/>
    </source>
</evidence>
<dbReference type="PANTHER" id="PTHR31563:SF10">
    <property type="entry name" value="ION CHANNEL POLLUX-RELATED"/>
    <property type="match status" value="1"/>
</dbReference>
<dbReference type="EMBL" id="JALJOT010000008">
    <property type="protein sequence ID" value="KAK9908516.1"/>
    <property type="molecule type" value="Genomic_DNA"/>
</dbReference>
<evidence type="ECO:0000256" key="2">
    <source>
        <dbReference type="SAM" id="Phobius"/>
    </source>
</evidence>
<feature type="region of interest" description="Disordered" evidence="1">
    <location>
        <begin position="478"/>
        <end position="502"/>
    </location>
</feature>
<dbReference type="InterPro" id="IPR044849">
    <property type="entry name" value="CASTOR/POLLUX/SYM8-like"/>
</dbReference>
<comment type="caution">
    <text evidence="3">The sequence shown here is derived from an EMBL/GenBank/DDBJ whole genome shotgun (WGS) entry which is preliminary data.</text>
</comment>
<dbReference type="Gene3D" id="3.40.50.720">
    <property type="entry name" value="NAD(P)-binding Rossmann-like Domain"/>
    <property type="match status" value="1"/>
</dbReference>
<sequence length="821" mass="89913">MNPFSESKNGSQSAHHKRQREEVAQSHWYEQLGERWARALYSYYNWRTGSTSDLQFLIGLNLSIIFIGAGLRHFLIYRSLPSGATPTLGQDIYRVFLLLSFANGLPGPEDSPLERGFSLAISGSGLIAFALTVALVQQSVRGAIEANVKTGGNLFEIDHVVVLAWGESQRCIEMITQILEQTCLAYKATGGRAIAVLSARPKLEMEELFKSSIPVSRRYKSTLIFRQGSPLVPGDLKKVGAEWASSAIIVADSSRSPDEADAQSLRAAVLLDELDRPAGRRSQIVVEARTPNALRLLQAACSRRIIAVPTTQVTARRLARMVQHPAVADVSKALWSFASPSQVFLEKLPPLVGVPFGDLALRFADGTVLGLLNRRSGKCDIAPPADTLVGPHDDLVMMRPTGLAPGMYQPLAAPLAVSIGEWDPEKYERRKEAPTGIRVSRSSIEGDEEPLLNVTPSGEPPEERGGPLAWIGHQLGLANGDDQAQKGGSGGNGSAEMSPAGQQKGDGMYYIVSPEFTGGLGNREAVLICGWQDTPFMLELLSDLDRGNNKLPRGSEVTLMNLHPGEEIARHIKRLGRCRIAIRHIEANPLHRESFQKVDLGNVKCALVVCDNQWRDASSTEESNEEHLQAQDYLRLDSMILVVQLNIRTILEEQGRPDINIVCEKVAFQGLTRFEDRHSLPLGVSSNFTAYSAKLLTQVAVEPKALVVYSRMNGDCKLIVQDSSSLCAEGEQVSYATLQLRAQAVDQVLLGYREIPEREEAIVSVLNPSGPDVRSVPRVWNAGDNRIKLLTYQSSVNKEAARSKEKGVAEENATEKNALER</sequence>
<evidence type="ECO:0008006" key="5">
    <source>
        <dbReference type="Google" id="ProtNLM"/>
    </source>
</evidence>
<name>A0ABR2YNM4_9CHLO</name>
<feature type="compositionally biased region" description="Basic and acidic residues" evidence="1">
    <location>
        <begin position="799"/>
        <end position="821"/>
    </location>
</feature>
<dbReference type="PANTHER" id="PTHR31563">
    <property type="entry name" value="ION CHANNEL POLLUX-RELATED"/>
    <property type="match status" value="1"/>
</dbReference>
<keyword evidence="4" id="KW-1185">Reference proteome</keyword>